<evidence type="ECO:0000313" key="2">
    <source>
        <dbReference type="Proteomes" id="UP000887116"/>
    </source>
</evidence>
<accession>A0A8X6LQM2</accession>
<reference evidence="1" key="1">
    <citation type="submission" date="2020-07" db="EMBL/GenBank/DDBJ databases">
        <title>Multicomponent nature underlies the extraordinary mechanical properties of spider dragline silk.</title>
        <authorList>
            <person name="Kono N."/>
            <person name="Nakamura H."/>
            <person name="Mori M."/>
            <person name="Yoshida Y."/>
            <person name="Ohtoshi R."/>
            <person name="Malay A.D."/>
            <person name="Moran D.A.P."/>
            <person name="Tomita M."/>
            <person name="Numata K."/>
            <person name="Arakawa K."/>
        </authorList>
    </citation>
    <scope>NUCLEOTIDE SEQUENCE</scope>
</reference>
<proteinExistence type="predicted"/>
<dbReference type="EMBL" id="BMAO01037340">
    <property type="protein sequence ID" value="GFR17037.1"/>
    <property type="molecule type" value="Genomic_DNA"/>
</dbReference>
<sequence length="86" mass="9901">MIRNYELQLLDRILIKPWKSEDLLTIPNCPRREDVAKFRLLTDRDCLGEHLHRIGILDQPNCPLVDLAEPLDQASSIVACHCVENP</sequence>
<organism evidence="1 2">
    <name type="scientific">Trichonephila clavata</name>
    <name type="common">Joro spider</name>
    <name type="synonym">Nephila clavata</name>
    <dbReference type="NCBI Taxonomy" id="2740835"/>
    <lineage>
        <taxon>Eukaryota</taxon>
        <taxon>Metazoa</taxon>
        <taxon>Ecdysozoa</taxon>
        <taxon>Arthropoda</taxon>
        <taxon>Chelicerata</taxon>
        <taxon>Arachnida</taxon>
        <taxon>Araneae</taxon>
        <taxon>Araneomorphae</taxon>
        <taxon>Entelegynae</taxon>
        <taxon>Araneoidea</taxon>
        <taxon>Nephilidae</taxon>
        <taxon>Trichonephila</taxon>
    </lineage>
</organism>
<dbReference type="Proteomes" id="UP000887116">
    <property type="component" value="Unassembled WGS sequence"/>
</dbReference>
<evidence type="ECO:0000313" key="1">
    <source>
        <dbReference type="EMBL" id="GFR17037.1"/>
    </source>
</evidence>
<gene>
    <name evidence="1" type="ORF">TNCT_691881</name>
</gene>
<name>A0A8X6LQM2_TRICU</name>
<dbReference type="AlphaFoldDB" id="A0A8X6LQM2"/>
<comment type="caution">
    <text evidence="1">The sequence shown here is derived from an EMBL/GenBank/DDBJ whole genome shotgun (WGS) entry which is preliminary data.</text>
</comment>
<dbReference type="OrthoDB" id="6431360at2759"/>
<protein>
    <submittedName>
        <fullName evidence="1">Uncharacterized protein</fullName>
    </submittedName>
</protein>
<keyword evidence="2" id="KW-1185">Reference proteome</keyword>